<feature type="region of interest" description="Disordered" evidence="2">
    <location>
        <begin position="1451"/>
        <end position="1494"/>
    </location>
</feature>
<feature type="region of interest" description="Disordered" evidence="2">
    <location>
        <begin position="2082"/>
        <end position="2121"/>
    </location>
</feature>
<organism evidence="4 5">
    <name type="scientific">Cherax quadricarinatus</name>
    <name type="common">Australian red claw crayfish</name>
    <dbReference type="NCBI Taxonomy" id="27406"/>
    <lineage>
        <taxon>Eukaryota</taxon>
        <taxon>Metazoa</taxon>
        <taxon>Ecdysozoa</taxon>
        <taxon>Arthropoda</taxon>
        <taxon>Crustacea</taxon>
        <taxon>Multicrustacea</taxon>
        <taxon>Malacostraca</taxon>
        <taxon>Eumalacostraca</taxon>
        <taxon>Eucarida</taxon>
        <taxon>Decapoda</taxon>
        <taxon>Pleocyemata</taxon>
        <taxon>Astacidea</taxon>
        <taxon>Parastacoidea</taxon>
        <taxon>Parastacidae</taxon>
        <taxon>Cherax</taxon>
    </lineage>
</organism>
<feature type="region of interest" description="Disordered" evidence="2">
    <location>
        <begin position="589"/>
        <end position="659"/>
    </location>
</feature>
<feature type="compositionally biased region" description="Low complexity" evidence="2">
    <location>
        <begin position="1144"/>
        <end position="1155"/>
    </location>
</feature>
<feature type="region of interest" description="Disordered" evidence="2">
    <location>
        <begin position="868"/>
        <end position="946"/>
    </location>
</feature>
<feature type="compositionally biased region" description="Polar residues" evidence="2">
    <location>
        <begin position="283"/>
        <end position="293"/>
    </location>
</feature>
<dbReference type="SMART" id="SM00233">
    <property type="entry name" value="PH"/>
    <property type="match status" value="2"/>
</dbReference>
<feature type="region of interest" description="Disordered" evidence="2">
    <location>
        <begin position="1140"/>
        <end position="1167"/>
    </location>
</feature>
<proteinExistence type="predicted"/>
<feature type="domain" description="PH" evidence="3">
    <location>
        <begin position="44"/>
        <end position="150"/>
    </location>
</feature>
<feature type="compositionally biased region" description="Basic and acidic residues" evidence="2">
    <location>
        <begin position="626"/>
        <end position="642"/>
    </location>
</feature>
<feature type="compositionally biased region" description="Polar residues" evidence="2">
    <location>
        <begin position="2084"/>
        <end position="2098"/>
    </location>
</feature>
<sequence length="2590" mass="288529">MSNYKSDCRKFQPNIFNKSKCTNCFRQREEHSAEALESNRASRKVSKCGYLFVAPDWDFSIPLNRTKRWQRRWFVLYDDGELTYSVDDHPATIPQGVIDMNRVLEVSQAEDVTGNQFSLAIAAPERVTFIKGTCREESRWWMDVLSVFPRTHKQQGRHKRNATFPGIKSTTVLKQSMVLQSPSATLAPTTFETPIGQRVRFHSCTTDPLGGRPPSAPAMDIDEDVFPTKDLSTTNTSIPPSSQTQTPLYHSTPLSSLPPSTRMLRDEHKENTPPFTEDYADNPPTSESPPTQDKLSHKFRTRRAIKREARGLTQPRSKSEMSALFPVNSSSSMPALNRGSSTTGSTTTSPYSSGGTTTSPYSSGGTTTSPHSSGGTTTSPHSSGGTTTSPHSSGGTTTSPHSSRGTTTSPHSSGGTTTSPQSSGSTTTSPYTTTITTGSTATPSHSPSSCTTTSSSYSTPEGSRSILSPTPPLVDPLMPLETRGIRRAVVPLTSFSSVSSLNSLSSSTTGMNSLFPSGGGSGESGGRPASLRSLDPGVHVPTRPHPRTAPDKPAGEVTRRQLLTDLEETKREEKLKDIADSITRLRGSPTLSYINTKPGVGDVKPTRERDTQEEMEGSPNHSKTPSQDKTDSSHPDHVRGDPDGCGLELSPPYTANPDLQRVDLPAEDLLYIKKGWLMKQSLNQDWNKYWFVLRGTGLMFYRDPSAEDNGILDGIIDLSVAKSIEECEVARNYGFTIMTWEEKRYVFSAVTSGIRGNWVQALRNAANLKESKDRPLTLGEQIEKEIVAKKERHNSQGSNFESMAAERDQGSDVHNESISSANSRYAFSSDDEYRTASETSTSSHIQTNEDYFEWGEKEGKSTKKLLSESTIFPNPGSSPTTASSDCCDKLSLDASQNLPSSPPLARTPISRVKDRARSRSNSRSRSSKRSRSSPPSSRRSTRDTFPAVADDDVVVTCYSETGSLHSISDLGDQQQQQQQPEKESSATTLIGSGDALLVDLLETQVESLKAKLEQTQSSSSRSREKLELDLTEARETIASLLAELTRLQKNLEVCEGDLDRSEREVDKLRHDKEEITSDTDNLRHRVTSLEMQIKELLDRVEEQEHDLSEKVSCANELNEMRKKSLQEAEKRIQGLVSELETERSNMSSQKKMSNSPEVTGLRKENQELTSKLEQLTSELSRMRDSLKSEKSEAYKWKDLVKELRSLLDGKNEEIERKREEVDGLRDSLKVTQRELEHTADRLHRGIEENETLCSRIRELERQRQDKDRRASSNLSISSSRERFSSKKNLPRINSISDLTNFDFTLEPEELDKEQLVDEYNELRLRFEKAVNEIKALKREIREVQNQQDEMELSNLKLKQDLKGSEGDFNSQLSLMTCRIQDLTNKLTNSEKQVRLLKQKISRAESRDRRRTQSLKGRESFALSRDMELKLSQLEAKIEQLLQLEVALPDVEEETKGGNGQAKEPKMAKRSKSFDEATKASRLRRKSLDSPSSSEAMKAIVRLNTLESKVISLTGEAVTTPAPSEAAAAAKTPAQPRSPTHPASPLKSPIRSPSLPRKTLRSPRVTPEKVVKLSRSDSETKHLRQKLVGLEKVLSTLQSQLSECVAWAGSVECVCSCGAPGISSLQQRLNTAIKLAQLRHTPLDQAEVTKLRPLVMRLQDMLRDKLTELADRRDHFKAAGKWTREMQLKLFAERLAYETVVLTQVAQVVQVAQRPHMYEASVKLQELIEAHRKLSFLEKKLTNPDFDMETMAPLDFYTSLLAEKLVVQGEVASSICPQSTGGRTPTVPVSALTETCRDLQSRLLDRERSLANLITQYKEGKLHEVAVVMARETVTGTGPPHDDSVLLEEVRMREVWSMAQDLVGQELVNIEAAQSLMRLSNLLTKNSMPASTITQPTAATIERWHTAAEESLRQEMEEAVFTLSNKYEAVLAQYRAGDTAIINSVSASMDMVLSEFAAVVAQKAVIDGQLAVVQSDGETTSSTCEPLTIVEDTRDTVGSASDVVASEAHLLMFLGGCDSSLESILQPALDQAEFTYMYNKASAQGTSELSSLVIQAASQSKVDVSPTALKPTSVLTTMIKDGENESSFNLSQSSPTKMPTSPKVKRKSENRRSRRASDITGMTDGCRQCEELRQEVAKLKRNLDSRRIKERDAECKQCLDYMNTLKVLEQDHKIALSALQAQHDDEILRLREEIQHELPTRDSDDELTELKRRLCLLEDGYEAQINALKEQYEEALGSQPDMCEEKVRQRYQVEIEHLRGLCEKGLGAMENSHKRMLAELEEKHRRELAALQAEKEQALAEETQATLAALDAMRKAHESEVQREIAKFKEEFIKKMQSGHDIGAIHKEHEAEMEDIRHEILSLSQKYSIKCLESAALEEKVEILTKQLTDANKQLFDLEARNKQLKAHLSAQVSQLQDDSGRDTTTRLRLRESELVLRNEEIARLTQQLQQAQSHEADLGDLCRQLGHFLKAERQLRTDEVCALREKLEHIILTAANMQEQQRDTNSEGSTEDKSPVRRGEGLSVTHSKELMRSPSCPRLSGFSSFLSVGPSQGGAGPPSQKSTDLPSPLAGMVASRKKVFETQKTFTENL</sequence>
<feature type="compositionally biased region" description="Basic and acidic residues" evidence="2">
    <location>
        <begin position="2500"/>
        <end position="2531"/>
    </location>
</feature>
<feature type="compositionally biased region" description="Polar residues" evidence="2">
    <location>
        <begin position="816"/>
        <end position="825"/>
    </location>
</feature>
<keyword evidence="5" id="KW-1185">Reference proteome</keyword>
<feature type="compositionally biased region" description="Low complexity" evidence="2">
    <location>
        <begin position="497"/>
        <end position="509"/>
    </location>
</feature>
<dbReference type="GO" id="GO:0051015">
    <property type="term" value="F:actin filament binding"/>
    <property type="evidence" value="ECO:0007669"/>
    <property type="project" value="TreeGrafter"/>
</dbReference>
<reference evidence="4 5" key="1">
    <citation type="journal article" date="2024" name="BMC Genomics">
        <title>Genome assembly of redclaw crayfish (Cherax quadricarinatus) provides insights into its immune adaptation and hypoxia tolerance.</title>
        <authorList>
            <person name="Liu Z."/>
            <person name="Zheng J."/>
            <person name="Li H."/>
            <person name="Fang K."/>
            <person name="Wang S."/>
            <person name="He J."/>
            <person name="Zhou D."/>
            <person name="Weng S."/>
            <person name="Chi M."/>
            <person name="Gu Z."/>
            <person name="He J."/>
            <person name="Li F."/>
            <person name="Wang M."/>
        </authorList>
    </citation>
    <scope>NUCLEOTIDE SEQUENCE [LARGE SCALE GENOMIC DNA]</scope>
    <source>
        <strain evidence="4">ZL_2023a</strain>
    </source>
</reference>
<dbReference type="InterPro" id="IPR001849">
    <property type="entry name" value="PH_domain"/>
</dbReference>
<feature type="compositionally biased region" description="Basic and acidic residues" evidence="2">
    <location>
        <begin position="548"/>
        <end position="558"/>
    </location>
</feature>
<dbReference type="InterPro" id="IPR052223">
    <property type="entry name" value="Actin_Cytoskeleton_Reg"/>
</dbReference>
<feature type="coiled-coil region" evidence="1">
    <location>
        <begin position="2345"/>
        <end position="2407"/>
    </location>
</feature>
<dbReference type="GO" id="GO:0015629">
    <property type="term" value="C:actin cytoskeleton"/>
    <property type="evidence" value="ECO:0007669"/>
    <property type="project" value="TreeGrafter"/>
</dbReference>
<feature type="region of interest" description="Disordered" evidence="2">
    <location>
        <begin position="1519"/>
        <end position="1577"/>
    </location>
</feature>
<dbReference type="PROSITE" id="PS50003">
    <property type="entry name" value="PH_DOMAIN"/>
    <property type="match status" value="2"/>
</dbReference>
<name>A0AAW0YAP0_CHEQU</name>
<dbReference type="PANTHER" id="PTHR17271">
    <property type="entry name" value="PLECKSTRIN HOMOLOGY PH DOMAIN-CONTAINING PROTEIN"/>
    <property type="match status" value="1"/>
</dbReference>
<feature type="compositionally biased region" description="Low complexity" evidence="2">
    <location>
        <begin position="339"/>
        <end position="465"/>
    </location>
</feature>
<protein>
    <recommendedName>
        <fullName evidence="3">PH domain-containing protein</fullName>
    </recommendedName>
</protein>
<dbReference type="Pfam" id="PF00169">
    <property type="entry name" value="PH"/>
    <property type="match status" value="2"/>
</dbReference>
<feature type="compositionally biased region" description="Basic residues" evidence="2">
    <location>
        <begin position="2102"/>
        <end position="2113"/>
    </location>
</feature>
<dbReference type="Gene3D" id="1.10.287.1490">
    <property type="match status" value="1"/>
</dbReference>
<feature type="region of interest" description="Disordered" evidence="2">
    <location>
        <begin position="1262"/>
        <end position="1281"/>
    </location>
</feature>
<evidence type="ECO:0000259" key="3">
    <source>
        <dbReference type="PROSITE" id="PS50003"/>
    </source>
</evidence>
<feature type="compositionally biased region" description="Low complexity" evidence="2">
    <location>
        <begin position="1519"/>
        <end position="1533"/>
    </location>
</feature>
<feature type="compositionally biased region" description="Polar residues" evidence="2">
    <location>
        <begin position="230"/>
        <end position="245"/>
    </location>
</feature>
<feature type="region of interest" description="Disordered" evidence="2">
    <location>
        <begin position="228"/>
        <end position="475"/>
    </location>
</feature>
<comment type="caution">
    <text evidence="4">The sequence shown here is derived from an EMBL/GenBank/DDBJ whole genome shotgun (WGS) entry which is preliminary data.</text>
</comment>
<feature type="coiled-coil region" evidence="1">
    <location>
        <begin position="2121"/>
        <end position="2148"/>
    </location>
</feature>
<feature type="region of interest" description="Disordered" evidence="2">
    <location>
        <begin position="2495"/>
        <end position="2570"/>
    </location>
</feature>
<dbReference type="SUPFAM" id="SSF50729">
    <property type="entry name" value="PH domain-like"/>
    <property type="match status" value="2"/>
</dbReference>
<feature type="region of interest" description="Disordered" evidence="2">
    <location>
        <begin position="788"/>
        <end position="825"/>
    </location>
</feature>
<feature type="compositionally biased region" description="Basic and acidic residues" evidence="2">
    <location>
        <begin position="1462"/>
        <end position="1478"/>
    </location>
</feature>
<dbReference type="CDD" id="cd01236">
    <property type="entry name" value="PH_RIP"/>
    <property type="match status" value="1"/>
</dbReference>
<feature type="coiled-coil region" evidence="1">
    <location>
        <begin position="2273"/>
        <end position="2319"/>
    </location>
</feature>
<gene>
    <name evidence="4" type="ORF">OTU49_015953</name>
</gene>
<evidence type="ECO:0000256" key="2">
    <source>
        <dbReference type="SAM" id="MobiDB-lite"/>
    </source>
</evidence>
<keyword evidence="1" id="KW-0175">Coiled coil</keyword>
<dbReference type="InterPro" id="IPR039597">
    <property type="entry name" value="M-RIP_PH"/>
</dbReference>
<accession>A0AAW0YAP0</accession>
<feature type="compositionally biased region" description="Low complexity" evidence="2">
    <location>
        <begin position="246"/>
        <end position="261"/>
    </location>
</feature>
<feature type="region of interest" description="Disordered" evidence="2">
    <location>
        <begin position="1398"/>
        <end position="1418"/>
    </location>
</feature>
<feature type="compositionally biased region" description="Basic residues" evidence="2">
    <location>
        <begin position="918"/>
        <end position="931"/>
    </location>
</feature>
<dbReference type="EMBL" id="JARKIK010000011">
    <property type="protein sequence ID" value="KAK8748707.1"/>
    <property type="molecule type" value="Genomic_DNA"/>
</dbReference>
<feature type="domain" description="PH" evidence="3">
    <location>
        <begin position="670"/>
        <end position="767"/>
    </location>
</feature>
<feature type="compositionally biased region" description="Basic and acidic residues" evidence="2">
    <location>
        <begin position="804"/>
        <end position="815"/>
    </location>
</feature>
<dbReference type="PANTHER" id="PTHR17271:SF1">
    <property type="entry name" value="PROTEIN OUTSPREAD"/>
    <property type="match status" value="1"/>
</dbReference>
<feature type="compositionally biased region" description="Basic and acidic residues" evidence="2">
    <location>
        <begin position="1565"/>
        <end position="1577"/>
    </location>
</feature>
<dbReference type="Gene3D" id="2.30.29.30">
    <property type="entry name" value="Pleckstrin-homology domain (PH domain)/Phosphotyrosine-binding domain (PTB)"/>
    <property type="match status" value="2"/>
</dbReference>
<dbReference type="CDD" id="cd13275">
    <property type="entry name" value="PH_M-RIP"/>
    <property type="match status" value="1"/>
</dbReference>
<evidence type="ECO:0000256" key="1">
    <source>
        <dbReference type="SAM" id="Coils"/>
    </source>
</evidence>
<feature type="region of interest" description="Disordered" evidence="2">
    <location>
        <begin position="497"/>
        <end position="558"/>
    </location>
</feature>
<feature type="compositionally biased region" description="Polar residues" evidence="2">
    <location>
        <begin position="868"/>
        <end position="884"/>
    </location>
</feature>
<evidence type="ECO:0000313" key="5">
    <source>
        <dbReference type="Proteomes" id="UP001445076"/>
    </source>
</evidence>
<dbReference type="InterPro" id="IPR011993">
    <property type="entry name" value="PH-like_dom_sf"/>
</dbReference>
<dbReference type="Proteomes" id="UP001445076">
    <property type="component" value="Unassembled WGS sequence"/>
</dbReference>
<evidence type="ECO:0000313" key="4">
    <source>
        <dbReference type="EMBL" id="KAK8748707.1"/>
    </source>
</evidence>